<name>A0A9X1XRS0_9FLAO</name>
<dbReference type="Pfam" id="PF13687">
    <property type="entry name" value="DUF4153"/>
    <property type="match status" value="1"/>
</dbReference>
<accession>A0A9X1XRS0</accession>
<comment type="caution">
    <text evidence="2">The sequence shown here is derived from an EMBL/GenBank/DDBJ whole genome shotgun (WGS) entry which is preliminary data.</text>
</comment>
<dbReference type="RefSeq" id="WP_248428151.1">
    <property type="nucleotide sequence ID" value="NZ_JALNUB010000004.1"/>
</dbReference>
<reference evidence="2" key="1">
    <citation type="submission" date="2022-04" db="EMBL/GenBank/DDBJ databases">
        <title>Flavobacterium pygoscelis sp. nov. isolated from Chinstrap chick (Pygoscelis antarcticus).</title>
        <authorList>
            <person name="Irgang R."/>
            <person name="Poblete-Morales M."/>
            <person name="Avendano-Herrera R."/>
        </authorList>
    </citation>
    <scope>NUCLEOTIDE SEQUENCE</scope>
    <source>
        <strain evidence="2">I-SCBP12n</strain>
    </source>
</reference>
<feature type="transmembrane region" description="Helical" evidence="1">
    <location>
        <begin position="269"/>
        <end position="287"/>
    </location>
</feature>
<feature type="transmembrane region" description="Helical" evidence="1">
    <location>
        <begin position="364"/>
        <end position="386"/>
    </location>
</feature>
<feature type="transmembrane region" description="Helical" evidence="1">
    <location>
        <begin position="94"/>
        <end position="113"/>
    </location>
</feature>
<feature type="transmembrane region" description="Helical" evidence="1">
    <location>
        <begin position="332"/>
        <end position="352"/>
    </location>
</feature>
<feature type="transmembrane region" description="Helical" evidence="1">
    <location>
        <begin position="54"/>
        <end position="82"/>
    </location>
</feature>
<evidence type="ECO:0000313" key="3">
    <source>
        <dbReference type="Proteomes" id="UP001139260"/>
    </source>
</evidence>
<dbReference type="Proteomes" id="UP001139260">
    <property type="component" value="Unassembled WGS sequence"/>
</dbReference>
<feature type="transmembrane region" description="Helical" evidence="1">
    <location>
        <begin position="23"/>
        <end position="42"/>
    </location>
</feature>
<proteinExistence type="predicted"/>
<feature type="transmembrane region" description="Helical" evidence="1">
    <location>
        <begin position="299"/>
        <end position="320"/>
    </location>
</feature>
<dbReference type="EMBL" id="JALNUB010000004">
    <property type="protein sequence ID" value="MCK8141783.1"/>
    <property type="molecule type" value="Genomic_DNA"/>
</dbReference>
<sequence>MKKHTLIFSSTLLFFSLFYKEGLGINLAFFALFLIALINYNAKNKTFTFKILSLTSVVATVAYAWFGDAASFFALFFSILFLQFENQEIKLKTILSIPIIFINFFSSLVRPFLFKEWLPETKIGSNTLKKAIAYVLIPLVFMVVFFTVYTYASNVFSGFLRYEIDFDFTAVFFTTLLGFYISFSFWNYWVPNYNYSLNSKLQNLFPSESQSEITPSFSFLDLDFERKSGEISLILLNVMLLFFITAYNYEQFFQIQETSSLSSATHDGVNSVMLSIFMAIGVLLFYFKKSFNFDDKANFLKVLAKIWIFLNAVLVFSSAIKNYEYVCHFGLTYKRLGVFAFLAIILIGLVYLYLKIKNHKTNAYLFNVMLWYLYGLLMLCACVNWGNLITIYNINSKRGIEPVFLSELNFNDKVRRSYFEENKLSGEYMEELVERRIEINQNKSFLSKNLYYQNLENQK</sequence>
<gene>
    <name evidence="2" type="ORF">MW871_07735</name>
</gene>
<organism evidence="2 3">
    <name type="scientific">Flavobacterium pygoscelis</name>
    <dbReference type="NCBI Taxonomy" id="2893176"/>
    <lineage>
        <taxon>Bacteria</taxon>
        <taxon>Pseudomonadati</taxon>
        <taxon>Bacteroidota</taxon>
        <taxon>Flavobacteriia</taxon>
        <taxon>Flavobacteriales</taxon>
        <taxon>Flavobacteriaceae</taxon>
        <taxon>Flavobacterium</taxon>
    </lineage>
</organism>
<keyword evidence="3" id="KW-1185">Reference proteome</keyword>
<protein>
    <submittedName>
        <fullName evidence="2">DUF4173 domain-containing protein</fullName>
    </submittedName>
</protein>
<feature type="transmembrane region" description="Helical" evidence="1">
    <location>
        <begin position="171"/>
        <end position="190"/>
    </location>
</feature>
<keyword evidence="1" id="KW-0472">Membrane</keyword>
<dbReference type="AlphaFoldDB" id="A0A9X1XRS0"/>
<keyword evidence="1" id="KW-0812">Transmembrane</keyword>
<evidence type="ECO:0000256" key="1">
    <source>
        <dbReference type="SAM" id="Phobius"/>
    </source>
</evidence>
<keyword evidence="1" id="KW-1133">Transmembrane helix</keyword>
<feature type="transmembrane region" description="Helical" evidence="1">
    <location>
        <begin position="231"/>
        <end position="249"/>
    </location>
</feature>
<feature type="transmembrane region" description="Helical" evidence="1">
    <location>
        <begin position="133"/>
        <end position="151"/>
    </location>
</feature>
<dbReference type="InterPro" id="IPR025291">
    <property type="entry name" value="DUF4153"/>
</dbReference>
<evidence type="ECO:0000313" key="2">
    <source>
        <dbReference type="EMBL" id="MCK8141783.1"/>
    </source>
</evidence>